<name>A0ABS6WZ18_9BACT</name>
<feature type="domain" description="Resolvase/invertase-type recombinase catalytic" evidence="3">
    <location>
        <begin position="7"/>
        <end position="142"/>
    </location>
</feature>
<accession>A0ABS6WZ18</accession>
<dbReference type="PANTHER" id="PTHR30461:SF2">
    <property type="entry name" value="SERINE RECOMBINASE PINE-RELATED"/>
    <property type="match status" value="1"/>
</dbReference>
<dbReference type="EMBL" id="JAHWGL010000033">
    <property type="protein sequence ID" value="MBW3128844.1"/>
    <property type="molecule type" value="Genomic_DNA"/>
</dbReference>
<dbReference type="InterPro" id="IPR011109">
    <property type="entry name" value="DNA_bind_recombinase_dom"/>
</dbReference>
<evidence type="ECO:0000313" key="4">
    <source>
        <dbReference type="EMBL" id="MBW3128844.1"/>
    </source>
</evidence>
<evidence type="ECO:0000256" key="1">
    <source>
        <dbReference type="ARBA" id="ARBA00023125"/>
    </source>
</evidence>
<keyword evidence="5" id="KW-1185">Reference proteome</keyword>
<dbReference type="InterPro" id="IPR006119">
    <property type="entry name" value="Resolv_N"/>
</dbReference>
<evidence type="ECO:0000259" key="3">
    <source>
        <dbReference type="PROSITE" id="PS51736"/>
    </source>
</evidence>
<organism evidence="4 5">
    <name type="scientific">Hymenobacter profundi</name>
    <dbReference type="NCBI Taxonomy" id="1982110"/>
    <lineage>
        <taxon>Bacteria</taxon>
        <taxon>Pseudomonadati</taxon>
        <taxon>Bacteroidota</taxon>
        <taxon>Cytophagia</taxon>
        <taxon>Cytophagales</taxon>
        <taxon>Hymenobacteraceae</taxon>
        <taxon>Hymenobacter</taxon>
    </lineage>
</organism>
<dbReference type="Proteomes" id="UP000826188">
    <property type="component" value="Unassembled WGS sequence"/>
</dbReference>
<gene>
    <name evidence="4" type="ORF">KYK14_09810</name>
</gene>
<dbReference type="PANTHER" id="PTHR30461">
    <property type="entry name" value="DNA-INVERTASE FROM LAMBDOID PROPHAGE"/>
    <property type="match status" value="1"/>
</dbReference>
<proteinExistence type="predicted"/>
<dbReference type="CDD" id="cd00338">
    <property type="entry name" value="Ser_Recombinase"/>
    <property type="match status" value="1"/>
</dbReference>
<evidence type="ECO:0000313" key="5">
    <source>
        <dbReference type="Proteomes" id="UP000826188"/>
    </source>
</evidence>
<comment type="caution">
    <text evidence="4">The sequence shown here is derived from an EMBL/GenBank/DDBJ whole genome shotgun (WGS) entry which is preliminary data.</text>
</comment>
<keyword evidence="2" id="KW-0233">DNA recombination</keyword>
<reference evidence="4 5" key="1">
    <citation type="submission" date="2021-07" db="EMBL/GenBank/DDBJ databases">
        <title>Hymenobacter profundi sp. nov., isolated from deep-sea water.</title>
        <authorList>
            <person name="Kim M.K."/>
        </authorList>
    </citation>
    <scope>NUCLEOTIDE SEQUENCE [LARGE SCALE GENOMIC DNA]</scope>
    <source>
        <strain evidence="4 5">M2</strain>
    </source>
</reference>
<sequence>MSAPTIRYVPYYRVSTLKQGQSGLGLEAQQAAVHAFVTDPANLLPAYVEVESGKKNQRPQLLAAIAEARRVGATLLIAKLDRLSRNAGFIFALRDSGVEFQCCDMPDANTLTVGLFAVLAQHERETISKRTKDALQAKKARGAVLGTPANLTRAVIEHSRAIRTQNAQQHQANRQAARLASLLSAQGHTLQQIAQELNEAGYRTRRGKAFFPMSVQRLLKRVKAADSLFSSSFPTIAREKLLQSIIFVPS</sequence>
<dbReference type="Pfam" id="PF07508">
    <property type="entry name" value="Recombinase"/>
    <property type="match status" value="1"/>
</dbReference>
<keyword evidence="1" id="KW-0238">DNA-binding</keyword>
<evidence type="ECO:0000256" key="2">
    <source>
        <dbReference type="ARBA" id="ARBA00023172"/>
    </source>
</evidence>
<dbReference type="PROSITE" id="PS51736">
    <property type="entry name" value="RECOMBINASES_3"/>
    <property type="match status" value="1"/>
</dbReference>
<protein>
    <submittedName>
        <fullName evidence="4">Recombinase family protein</fullName>
    </submittedName>
</protein>
<dbReference type="Pfam" id="PF00239">
    <property type="entry name" value="Resolvase"/>
    <property type="match status" value="1"/>
</dbReference>
<dbReference type="SMART" id="SM00857">
    <property type="entry name" value="Resolvase"/>
    <property type="match status" value="1"/>
</dbReference>
<dbReference type="InterPro" id="IPR050639">
    <property type="entry name" value="SSR_resolvase"/>
</dbReference>